<accession>A0A6J7UV79</accession>
<name>A0A6J7UV79_9ZZZZ</name>
<reference evidence="1" key="1">
    <citation type="submission" date="2020-05" db="EMBL/GenBank/DDBJ databases">
        <authorList>
            <person name="Chiriac C."/>
            <person name="Salcher M."/>
            <person name="Ghai R."/>
            <person name="Kavagutti S V."/>
        </authorList>
    </citation>
    <scope>NUCLEOTIDE SEQUENCE</scope>
</reference>
<proteinExistence type="predicted"/>
<evidence type="ECO:0000313" key="1">
    <source>
        <dbReference type="EMBL" id="CAB5069022.1"/>
    </source>
</evidence>
<organism evidence="1">
    <name type="scientific">freshwater metagenome</name>
    <dbReference type="NCBI Taxonomy" id="449393"/>
    <lineage>
        <taxon>unclassified sequences</taxon>
        <taxon>metagenomes</taxon>
        <taxon>ecological metagenomes</taxon>
    </lineage>
</organism>
<sequence length="38" mass="3993">MTPSALRGVPSVKVMPERILSVHSVKSAFGVIVSARKG</sequence>
<dbReference type="AlphaFoldDB" id="A0A6J7UV79"/>
<gene>
    <name evidence="1" type="ORF">UFOPK4306_02645</name>
</gene>
<protein>
    <submittedName>
        <fullName evidence="1">Unannotated protein</fullName>
    </submittedName>
</protein>
<dbReference type="EMBL" id="CAFBQP010000187">
    <property type="protein sequence ID" value="CAB5069022.1"/>
    <property type="molecule type" value="Genomic_DNA"/>
</dbReference>